<reference evidence="2 3" key="1">
    <citation type="journal article" date="2013" name="Genome Announc.">
        <title>Genome Sequence of Serratia plymuthica Strain S13, an Endophyte with Germination- and Plant-Growth-Promoting Activity from the Flower of Styrian Oil Pumpkin.</title>
        <authorList>
            <person name="Muller H."/>
            <person name="Furnkranz M."/>
            <person name="Grube M."/>
            <person name="Berg G."/>
        </authorList>
    </citation>
    <scope>NUCLEOTIDE SEQUENCE [LARGE SCALE GENOMIC DNA]</scope>
    <source>
        <strain evidence="2">S13</strain>
    </source>
</reference>
<evidence type="ECO:0000313" key="2">
    <source>
        <dbReference type="EMBL" id="AGP47078.1"/>
    </source>
</evidence>
<dbReference type="EMBL" id="CP006566">
    <property type="protein sequence ID" value="AGP47078.1"/>
    <property type="molecule type" value="Genomic_DNA"/>
</dbReference>
<organism evidence="2 3">
    <name type="scientific">Serratia plymuthica S13</name>
    <dbReference type="NCBI Taxonomy" id="1348660"/>
    <lineage>
        <taxon>Bacteria</taxon>
        <taxon>Pseudomonadati</taxon>
        <taxon>Pseudomonadota</taxon>
        <taxon>Gammaproteobacteria</taxon>
        <taxon>Enterobacterales</taxon>
        <taxon>Yersiniaceae</taxon>
        <taxon>Serratia</taxon>
    </lineage>
</organism>
<accession>S4YWY4</accession>
<name>S4YWY4_SERPL</name>
<evidence type="ECO:0000313" key="3">
    <source>
        <dbReference type="Proteomes" id="UP000014900"/>
    </source>
</evidence>
<dbReference type="Proteomes" id="UP000014900">
    <property type="component" value="Chromosome"/>
</dbReference>
<proteinExistence type="predicted"/>
<keyword evidence="1" id="KW-1133">Transmembrane helix</keyword>
<dbReference type="HOGENOM" id="CLU_2652438_0_0_6"/>
<feature type="transmembrane region" description="Helical" evidence="1">
    <location>
        <begin position="5"/>
        <end position="22"/>
    </location>
</feature>
<evidence type="ECO:0000256" key="1">
    <source>
        <dbReference type="SAM" id="Phobius"/>
    </source>
</evidence>
<protein>
    <submittedName>
        <fullName evidence="2">Uncharacterized protein</fullName>
    </submittedName>
</protein>
<feature type="transmembrane region" description="Helical" evidence="1">
    <location>
        <begin position="34"/>
        <end position="57"/>
    </location>
</feature>
<dbReference type="KEGG" id="sry:M621_14830"/>
<keyword evidence="1" id="KW-0472">Membrane</keyword>
<gene>
    <name evidence="2" type="ORF">M621_14830</name>
</gene>
<dbReference type="AlphaFoldDB" id="S4YWY4"/>
<sequence length="76" mass="9293">MRVYFLGANFIVLISTFRYFRLKIFVNIPRNFPYFINTIFILLRYKVKSGLVFHLIAQAWNRSDKRMFNITYFLTN</sequence>
<keyword evidence="1" id="KW-0812">Transmembrane</keyword>